<organism evidence="3 4">
    <name type="scientific">Stutzerimonas kirkiae</name>
    <dbReference type="NCBI Taxonomy" id="2211392"/>
    <lineage>
        <taxon>Bacteria</taxon>
        <taxon>Pseudomonadati</taxon>
        <taxon>Pseudomonadota</taxon>
        <taxon>Gammaproteobacteria</taxon>
        <taxon>Pseudomonadales</taxon>
        <taxon>Pseudomonadaceae</taxon>
        <taxon>Stutzerimonas</taxon>
    </lineage>
</organism>
<evidence type="ECO:0000256" key="1">
    <source>
        <dbReference type="SAM" id="Coils"/>
    </source>
</evidence>
<keyword evidence="4" id="KW-1185">Reference proteome</keyword>
<dbReference type="GO" id="GO:0015627">
    <property type="term" value="C:type II protein secretion system complex"/>
    <property type="evidence" value="ECO:0007669"/>
    <property type="project" value="InterPro"/>
</dbReference>
<comment type="caution">
    <text evidence="3">The sequence shown here is derived from an EMBL/GenBank/DDBJ whole genome shotgun (WGS) entry which is preliminary data.</text>
</comment>
<dbReference type="Proteomes" id="UP000292639">
    <property type="component" value="Unassembled WGS sequence"/>
</dbReference>
<keyword evidence="2" id="KW-0472">Membrane</keyword>
<accession>A0A4Q9RED5</accession>
<dbReference type="AlphaFoldDB" id="A0A4Q9RED5"/>
<gene>
    <name evidence="3" type="ORF">DNJ96_01255</name>
</gene>
<feature type="transmembrane region" description="Helical" evidence="2">
    <location>
        <begin position="20"/>
        <end position="41"/>
    </location>
</feature>
<feature type="coiled-coil region" evidence="1">
    <location>
        <begin position="43"/>
        <end position="70"/>
    </location>
</feature>
<proteinExistence type="predicted"/>
<sequence>MNDLLKRWHALAPREQWLCYAVGLALLVMLYYLLLAEPLALREQTYVRERQDAETRLQEAQATRLDLEARMAADPNLPYRDALRVAEGVRQEVLRRIDEETGSLIPPAQMKSVLQELLRNQPRLKLINLESSSTPLELPGDTPPQVGSTPSEVPLALYRHGLKLTLEGGYFDLLEYLRAVQASGWRLHWDSLDHRVSEEGHEKARIIIDLHTLSRDQGVLGV</sequence>
<keyword evidence="2" id="KW-0812">Transmembrane</keyword>
<reference evidence="3 4" key="1">
    <citation type="submission" date="2018-06" db="EMBL/GenBank/DDBJ databases">
        <title>Three novel Pseudomonas species isolated from symptomatic oak.</title>
        <authorList>
            <person name="Bueno-Gonzalez V."/>
            <person name="Brady C."/>
        </authorList>
    </citation>
    <scope>NUCLEOTIDE SEQUENCE [LARGE SCALE GENOMIC DNA]</scope>
    <source>
        <strain evidence="3 4">P17C</strain>
    </source>
</reference>
<dbReference type="RefSeq" id="WP_131183043.1">
    <property type="nucleotide sequence ID" value="NZ_QJUO01000002.1"/>
</dbReference>
<evidence type="ECO:0000256" key="2">
    <source>
        <dbReference type="SAM" id="Phobius"/>
    </source>
</evidence>
<dbReference type="EMBL" id="QJUP01000001">
    <property type="protein sequence ID" value="TBU99950.1"/>
    <property type="molecule type" value="Genomic_DNA"/>
</dbReference>
<keyword evidence="1" id="KW-0175">Coiled coil</keyword>
<name>A0A4Q9RED5_9GAMM</name>
<dbReference type="InterPro" id="IPR007690">
    <property type="entry name" value="T2SS_GspM"/>
</dbReference>
<evidence type="ECO:0000313" key="3">
    <source>
        <dbReference type="EMBL" id="TBU99950.1"/>
    </source>
</evidence>
<dbReference type="OrthoDB" id="9151209at2"/>
<keyword evidence="2" id="KW-1133">Transmembrane helix</keyword>
<protein>
    <submittedName>
        <fullName evidence="3">MSHA biogenesis protein MshJ</fullName>
    </submittedName>
</protein>
<evidence type="ECO:0000313" key="4">
    <source>
        <dbReference type="Proteomes" id="UP000292639"/>
    </source>
</evidence>
<dbReference type="GO" id="GO:0015628">
    <property type="term" value="P:protein secretion by the type II secretion system"/>
    <property type="evidence" value="ECO:0007669"/>
    <property type="project" value="InterPro"/>
</dbReference>
<dbReference type="Pfam" id="PF04612">
    <property type="entry name" value="T2SSM"/>
    <property type="match status" value="1"/>
</dbReference>